<sequence length="385" mass="43392">MLFVRETNKNYAHSKQERGNVIQVMKTTLSTNLSDIEEKIIKGQRLDFEDGIRLFESSDILAVGRLANIVRERINKNRVYYIINRHINYSNICKNKCKFCAFSREEGDDGAYQMSIKEILGKASQIIQEKATELHIVGGLHPELGIDFYVDMISSIHKRFPKVHLQAFTAVEIAHFAEISGITTYEILKRLKNAGLGSLPGGGAEVFSTEIRKELCPEKLSGDEWLNTMRIAHNLGMKSNATMLYGHIEKDEDRINHLLKLRELQDETGGFMTFIPLAFHPKNTDMKNISSSAGLLDLKMLAIGRLMLDNFDHIKAFWIMLGIKISQISLSFGVDDIDGTVAEEKITHAAGAETPEALTVGEIRSLIEETGRVPVERDTLYNHIN</sequence>
<dbReference type="GO" id="GO:0044689">
    <property type="term" value="F:7,8-didemethyl-8-hydroxy-5-deazariboflavin synthase activity"/>
    <property type="evidence" value="ECO:0007669"/>
    <property type="project" value="TreeGrafter"/>
</dbReference>
<dbReference type="Pfam" id="PF19288">
    <property type="entry name" value="CofH_C"/>
    <property type="match status" value="1"/>
</dbReference>
<keyword evidence="5 6" id="KW-0411">Iron-sulfur</keyword>
<accession>A0A286TUY3</accession>
<keyword evidence="1 6" id="KW-0004">4Fe-4S</keyword>
<dbReference type="PIRSF" id="PIRSF004762">
    <property type="entry name" value="CHP00423"/>
    <property type="match status" value="1"/>
</dbReference>
<dbReference type="SFLD" id="SFLDG01388">
    <property type="entry name" value="7_8-didemethyl-8-hydroxy-5-dea"/>
    <property type="match status" value="1"/>
</dbReference>
<evidence type="ECO:0000256" key="2">
    <source>
        <dbReference type="ARBA" id="ARBA00022691"/>
    </source>
</evidence>
<dbReference type="AlphaFoldDB" id="A0A286TUY3"/>
<dbReference type="PROSITE" id="PS51918">
    <property type="entry name" value="RADICAL_SAM"/>
    <property type="match status" value="1"/>
</dbReference>
<comment type="caution">
    <text evidence="10">The sequence shown here is derived from an EMBL/GenBank/DDBJ whole genome shotgun (WGS) entry which is preliminary data.</text>
</comment>
<reference evidence="11" key="1">
    <citation type="journal article" date="2017" name="Environ. Microbiol. Rep.">
        <title>Genetic Diversity of Marine Anaerobic Ammonium-Oxidizing Bacteria as Revealed by Genomic and Proteomic Analyses of 'Candidatus Scalindua japonica'.</title>
        <authorList>
            <person name="Oshiki M."/>
            <person name="Mizuto K."/>
            <person name="Kimura Z."/>
            <person name="Kindaichi T."/>
            <person name="Satoh H."/>
            <person name="Okabe S."/>
        </authorList>
    </citation>
    <scope>NUCLEOTIDE SEQUENCE [LARGE SCALE GENOMIC DNA]</scope>
    <source>
        <strain evidence="11">husup-a2</strain>
    </source>
</reference>
<evidence type="ECO:0000256" key="8">
    <source>
        <dbReference type="PIRSR" id="PIRSR004762-2"/>
    </source>
</evidence>
<dbReference type="InterPro" id="IPR022432">
    <property type="entry name" value="MqnE"/>
</dbReference>
<evidence type="ECO:0000256" key="5">
    <source>
        <dbReference type="ARBA" id="ARBA00023014"/>
    </source>
</evidence>
<evidence type="ECO:0000313" key="11">
    <source>
        <dbReference type="Proteomes" id="UP000218542"/>
    </source>
</evidence>
<keyword evidence="3 6" id="KW-0479">Metal-binding</keyword>
<feature type="binding site" evidence="8">
    <location>
        <position position="99"/>
    </location>
    <ligand>
        <name>S-adenosyl-L-methionine</name>
        <dbReference type="ChEBI" id="CHEBI:59789"/>
    </ligand>
</feature>
<dbReference type="UniPathway" id="UPA00079"/>
<keyword evidence="6" id="KW-0474">Menaquinone biosynthesis</keyword>
<dbReference type="HAMAP" id="MF_00993">
    <property type="entry name" value="MqnE"/>
    <property type="match status" value="1"/>
</dbReference>
<dbReference type="SMART" id="SM00729">
    <property type="entry name" value="Elp3"/>
    <property type="match status" value="1"/>
</dbReference>
<name>A0A286TUY3_9BACT</name>
<feature type="binding site" evidence="6 7">
    <location>
        <position position="100"/>
    </location>
    <ligand>
        <name>[4Fe-4S] cluster</name>
        <dbReference type="ChEBI" id="CHEBI:49883"/>
        <note>4Fe-4S-S-AdoMet</note>
    </ligand>
</feature>
<comment type="similarity">
    <text evidence="6">Belongs to the radical SAM superfamily. MqnE family.</text>
</comment>
<proteinExistence type="inferred from homology"/>
<dbReference type="SFLD" id="SFLDF00342">
    <property type="entry name" value="cyclic_dehypoxanthine_futalosi"/>
    <property type="match status" value="1"/>
</dbReference>
<dbReference type="GO" id="GO:0051539">
    <property type="term" value="F:4 iron, 4 sulfur cluster binding"/>
    <property type="evidence" value="ECO:0007669"/>
    <property type="project" value="UniProtKB-KW"/>
</dbReference>
<feature type="binding site" evidence="6 7">
    <location>
        <position position="93"/>
    </location>
    <ligand>
        <name>[4Fe-4S] cluster</name>
        <dbReference type="ChEBI" id="CHEBI:49883"/>
        <note>4Fe-4S-S-AdoMet</note>
    </ligand>
</feature>
<keyword evidence="11" id="KW-1185">Reference proteome</keyword>
<dbReference type="EMBL" id="BAOS01000004">
    <property type="protein sequence ID" value="GAX59686.1"/>
    <property type="molecule type" value="Genomic_DNA"/>
</dbReference>
<protein>
    <recommendedName>
        <fullName evidence="6">Aminodeoxyfutalosine synthase</fullName>
        <shortName evidence="6">AFL synthase</shortName>
        <shortName evidence="6">Aminofutalosine synthase</shortName>
        <ecNumber evidence="6">2.5.1.120</ecNumber>
    </recommendedName>
    <alternativeName>
        <fullName evidence="6">Menaquinone biosynthetic enzyme MqnE</fullName>
    </alternativeName>
</protein>
<keyword evidence="2 6" id="KW-0949">S-adenosyl-L-methionine</keyword>
<comment type="cofactor">
    <cofactor evidence="6 7">
        <name>[4Fe-4S] cluster</name>
        <dbReference type="ChEBI" id="CHEBI:49883"/>
    </cofactor>
    <text evidence="6 7">Binds 1 [4Fe-4S] cluster. The cluster is coordinated with 3 cysteines and an exchangeable S-adenosyl-L-methionine.</text>
</comment>
<dbReference type="NCBIfam" id="TIGR03700">
    <property type="entry name" value="mena_SCO4494"/>
    <property type="match status" value="1"/>
</dbReference>
<dbReference type="GO" id="GO:0102573">
    <property type="term" value="F:aminodeoxyfutalosine synthase activity"/>
    <property type="evidence" value="ECO:0007669"/>
    <property type="project" value="UniProtKB-EC"/>
</dbReference>
<dbReference type="GO" id="GO:0005506">
    <property type="term" value="F:iron ion binding"/>
    <property type="evidence" value="ECO:0007669"/>
    <property type="project" value="UniProtKB-UniRule"/>
</dbReference>
<dbReference type="SUPFAM" id="SSF102114">
    <property type="entry name" value="Radical SAM enzymes"/>
    <property type="match status" value="1"/>
</dbReference>
<dbReference type="GO" id="GO:0009234">
    <property type="term" value="P:menaquinone biosynthetic process"/>
    <property type="evidence" value="ECO:0007669"/>
    <property type="project" value="UniProtKB-UniRule"/>
</dbReference>
<dbReference type="NCBIfam" id="TIGR00423">
    <property type="entry name" value="CofH family radical SAM protein"/>
    <property type="match status" value="1"/>
</dbReference>
<feature type="domain" description="Radical SAM core" evidence="9">
    <location>
        <begin position="79"/>
        <end position="312"/>
    </location>
</feature>
<dbReference type="InterPro" id="IPR020050">
    <property type="entry name" value="FO_synthase_su2"/>
</dbReference>
<dbReference type="SFLD" id="SFLDG01064">
    <property type="entry name" value="F420__menaquinone_cofactor_bio"/>
    <property type="match status" value="1"/>
</dbReference>
<dbReference type="InterPro" id="IPR045567">
    <property type="entry name" value="CofH/MnqC-like_C"/>
</dbReference>
<evidence type="ECO:0000256" key="3">
    <source>
        <dbReference type="ARBA" id="ARBA00022723"/>
    </source>
</evidence>
<dbReference type="PANTHER" id="PTHR43076">
    <property type="entry name" value="FO SYNTHASE (COFH)"/>
    <property type="match status" value="1"/>
</dbReference>
<evidence type="ECO:0000256" key="4">
    <source>
        <dbReference type="ARBA" id="ARBA00023004"/>
    </source>
</evidence>
<dbReference type="InterPro" id="IPR006638">
    <property type="entry name" value="Elp3/MiaA/NifB-like_rSAM"/>
</dbReference>
<comment type="catalytic activity">
    <reaction evidence="6">
        <text>3-[(1-carboxyvinyl)-oxy]benzoate + S-adenosyl-L-methionine + H2O = 6-amino-6-deoxyfutalosine + hydrogencarbonate + L-methionine + H(+)</text>
        <dbReference type="Rhea" id="RHEA:33075"/>
        <dbReference type="ChEBI" id="CHEBI:15377"/>
        <dbReference type="ChEBI" id="CHEBI:15378"/>
        <dbReference type="ChEBI" id="CHEBI:17544"/>
        <dbReference type="ChEBI" id="CHEBI:57844"/>
        <dbReference type="ChEBI" id="CHEBI:59789"/>
        <dbReference type="ChEBI" id="CHEBI:64286"/>
        <dbReference type="ChEBI" id="CHEBI:76981"/>
        <dbReference type="EC" id="2.5.1.120"/>
    </reaction>
</comment>
<dbReference type="InterPro" id="IPR007197">
    <property type="entry name" value="rSAM"/>
</dbReference>
<dbReference type="CDD" id="cd01335">
    <property type="entry name" value="Radical_SAM"/>
    <property type="match status" value="1"/>
</dbReference>
<organism evidence="10 11">
    <name type="scientific">Candidatus Scalindua japonica</name>
    <dbReference type="NCBI Taxonomy" id="1284222"/>
    <lineage>
        <taxon>Bacteria</taxon>
        <taxon>Pseudomonadati</taxon>
        <taxon>Planctomycetota</taxon>
        <taxon>Candidatus Brocadiia</taxon>
        <taxon>Candidatus Brocadiales</taxon>
        <taxon>Candidatus Scalinduaceae</taxon>
        <taxon>Candidatus Scalindua</taxon>
    </lineage>
</organism>
<evidence type="ECO:0000259" key="9">
    <source>
        <dbReference type="PROSITE" id="PS51918"/>
    </source>
</evidence>
<keyword evidence="4 6" id="KW-0408">Iron</keyword>
<keyword evidence="6" id="KW-0808">Transferase</keyword>
<comment type="function">
    <text evidence="6">Radical SAM enzyme that catalyzes the addition of the adenosyl radical to the double bond of 3-[(1-carboxyvinyl)oxy]benzoate, leading to aminodeoxyfutalosine (AFL), a key intermediate in the formation of menaquinone (MK, vitamin K2) from chorismate.</text>
</comment>
<evidence type="ECO:0000256" key="1">
    <source>
        <dbReference type="ARBA" id="ARBA00022485"/>
    </source>
</evidence>
<evidence type="ECO:0000256" key="7">
    <source>
        <dbReference type="PIRSR" id="PIRSR004762-1"/>
    </source>
</evidence>
<feature type="binding site" evidence="8">
    <location>
        <position position="205"/>
    </location>
    <ligand>
        <name>S-adenosyl-L-methionine</name>
        <dbReference type="ChEBI" id="CHEBI:59789"/>
    </ligand>
</feature>
<dbReference type="PANTHER" id="PTHR43076:SF7">
    <property type="entry name" value="AMINODEOXYFUTALOSINE SYNTHASE"/>
    <property type="match status" value="1"/>
</dbReference>
<evidence type="ECO:0000313" key="10">
    <source>
        <dbReference type="EMBL" id="GAX59686.1"/>
    </source>
</evidence>
<evidence type="ECO:0000256" key="6">
    <source>
        <dbReference type="HAMAP-Rule" id="MF_00993"/>
    </source>
</evidence>
<dbReference type="Proteomes" id="UP000218542">
    <property type="component" value="Unassembled WGS sequence"/>
</dbReference>
<dbReference type="InterPro" id="IPR058240">
    <property type="entry name" value="rSAM_sf"/>
</dbReference>
<dbReference type="InterPro" id="IPR013785">
    <property type="entry name" value="Aldolase_TIM"/>
</dbReference>
<dbReference type="EC" id="2.5.1.120" evidence="6"/>
<dbReference type="SFLD" id="SFLDG01389">
    <property type="entry name" value="menaquinone_synthsis_involved"/>
    <property type="match status" value="1"/>
</dbReference>
<comment type="pathway">
    <text evidence="6">Quinol/quinone metabolism; menaquinone biosynthesis.</text>
</comment>
<dbReference type="SFLD" id="SFLDS00029">
    <property type="entry name" value="Radical_SAM"/>
    <property type="match status" value="1"/>
</dbReference>
<dbReference type="SFLD" id="SFLDF00343">
    <property type="entry name" value="aminofutalosine_synthase_(mqnE"/>
    <property type="match status" value="1"/>
</dbReference>
<dbReference type="Gene3D" id="3.20.20.70">
    <property type="entry name" value="Aldolase class I"/>
    <property type="match status" value="1"/>
</dbReference>
<dbReference type="InterPro" id="IPR034405">
    <property type="entry name" value="F420"/>
</dbReference>
<dbReference type="Pfam" id="PF04055">
    <property type="entry name" value="Radical_SAM"/>
    <property type="match status" value="1"/>
</dbReference>
<gene>
    <name evidence="6" type="primary">mqnE</name>
    <name evidence="10" type="ORF">SCALIN_C04_0174</name>
</gene>
<feature type="binding site" evidence="6 7">
    <location>
        <position position="97"/>
    </location>
    <ligand>
        <name>[4Fe-4S] cluster</name>
        <dbReference type="ChEBI" id="CHEBI:49883"/>
        <note>4Fe-4S-S-AdoMet</note>
    </ligand>
</feature>